<dbReference type="Gene3D" id="3.40.50.300">
    <property type="entry name" value="P-loop containing nucleotide triphosphate hydrolases"/>
    <property type="match status" value="5"/>
</dbReference>
<evidence type="ECO:0000256" key="2">
    <source>
        <dbReference type="ARBA" id="ARBA00022741"/>
    </source>
</evidence>
<proteinExistence type="inferred from homology"/>
<feature type="region of interest" description="Disordered" evidence="4">
    <location>
        <begin position="1110"/>
        <end position="1142"/>
    </location>
</feature>
<dbReference type="SUPFAM" id="SSF52540">
    <property type="entry name" value="P-loop containing nucleoside triphosphate hydrolases"/>
    <property type="match status" value="4"/>
</dbReference>
<organism evidence="6 7">
    <name type="scientific">Marasmius tenuissimus</name>
    <dbReference type="NCBI Taxonomy" id="585030"/>
    <lineage>
        <taxon>Eukaryota</taxon>
        <taxon>Fungi</taxon>
        <taxon>Dikarya</taxon>
        <taxon>Basidiomycota</taxon>
        <taxon>Agaricomycotina</taxon>
        <taxon>Agaricomycetes</taxon>
        <taxon>Agaricomycetidae</taxon>
        <taxon>Agaricales</taxon>
        <taxon>Marasmiineae</taxon>
        <taxon>Marasmiaceae</taxon>
        <taxon>Marasmius</taxon>
    </lineage>
</organism>
<dbReference type="Pfam" id="PF17866">
    <property type="entry name" value="AAA_lid_6"/>
    <property type="match status" value="1"/>
</dbReference>
<dbReference type="CDD" id="cd00009">
    <property type="entry name" value="AAA"/>
    <property type="match status" value="1"/>
</dbReference>
<reference evidence="6 7" key="1">
    <citation type="submission" date="2024-05" db="EMBL/GenBank/DDBJ databases">
        <title>A draft genome resource for the thread blight pathogen Marasmius tenuissimus strain MS-2.</title>
        <authorList>
            <person name="Yulfo-Soto G.E."/>
            <person name="Baruah I.K."/>
            <person name="Amoako-Attah I."/>
            <person name="Bukari Y."/>
            <person name="Meinhardt L.W."/>
            <person name="Bailey B.A."/>
            <person name="Cohen S.P."/>
        </authorList>
    </citation>
    <scope>NUCLEOTIDE SEQUENCE [LARGE SCALE GENOMIC DNA]</scope>
    <source>
        <strain evidence="6 7">MS-2</strain>
    </source>
</reference>
<dbReference type="Pfam" id="PF13086">
    <property type="entry name" value="AAA_11"/>
    <property type="match status" value="1"/>
</dbReference>
<feature type="region of interest" description="Disordered" evidence="4">
    <location>
        <begin position="900"/>
        <end position="924"/>
    </location>
</feature>
<evidence type="ECO:0000256" key="1">
    <source>
        <dbReference type="ARBA" id="ARBA00010378"/>
    </source>
</evidence>
<dbReference type="PANTHER" id="PTHR43392:SF2">
    <property type="entry name" value="AAA-TYPE ATPASE FAMILY PROTEIN _ ANKYRIN REPEAT FAMILY PROTEIN"/>
    <property type="match status" value="1"/>
</dbReference>
<evidence type="ECO:0000313" key="7">
    <source>
        <dbReference type="Proteomes" id="UP001437256"/>
    </source>
</evidence>
<feature type="region of interest" description="Disordered" evidence="4">
    <location>
        <begin position="1"/>
        <end position="21"/>
    </location>
</feature>
<protein>
    <recommendedName>
        <fullName evidence="5">AAA+ ATPase domain-containing protein</fullName>
    </recommendedName>
</protein>
<feature type="compositionally biased region" description="Polar residues" evidence="4">
    <location>
        <begin position="1120"/>
        <end position="1133"/>
    </location>
</feature>
<dbReference type="InterPro" id="IPR003959">
    <property type="entry name" value="ATPase_AAA_core"/>
</dbReference>
<dbReference type="InterPro" id="IPR041627">
    <property type="entry name" value="AAA_lid_6"/>
</dbReference>
<dbReference type="EMBL" id="JBBXMP010000012">
    <property type="protein sequence ID" value="KAL0069485.1"/>
    <property type="molecule type" value="Genomic_DNA"/>
</dbReference>
<dbReference type="InterPro" id="IPR041677">
    <property type="entry name" value="DNA2/NAM7_AAA_11"/>
</dbReference>
<evidence type="ECO:0000256" key="3">
    <source>
        <dbReference type="ARBA" id="ARBA00022840"/>
    </source>
</evidence>
<dbReference type="SMART" id="SM00382">
    <property type="entry name" value="AAA"/>
    <property type="match status" value="3"/>
</dbReference>
<keyword evidence="3" id="KW-0067">ATP-binding</keyword>
<dbReference type="InterPro" id="IPR003593">
    <property type="entry name" value="AAA+_ATPase"/>
</dbReference>
<dbReference type="InterPro" id="IPR027417">
    <property type="entry name" value="P-loop_NTPase"/>
</dbReference>
<comment type="similarity">
    <text evidence="1">Belongs to the CbxX/CfxQ family.</text>
</comment>
<accession>A0ABR3A7J5</accession>
<feature type="domain" description="AAA+ ATPase" evidence="5">
    <location>
        <begin position="1771"/>
        <end position="1908"/>
    </location>
</feature>
<evidence type="ECO:0000259" key="5">
    <source>
        <dbReference type="SMART" id="SM00382"/>
    </source>
</evidence>
<feature type="region of interest" description="Disordered" evidence="4">
    <location>
        <begin position="2001"/>
        <end position="2022"/>
    </location>
</feature>
<name>A0ABR3A7J5_9AGAR</name>
<keyword evidence="2" id="KW-0547">Nucleotide-binding</keyword>
<feature type="domain" description="AAA+ ATPase" evidence="5">
    <location>
        <begin position="663"/>
        <end position="844"/>
    </location>
</feature>
<dbReference type="Pfam" id="PF00004">
    <property type="entry name" value="AAA"/>
    <property type="match status" value="2"/>
</dbReference>
<dbReference type="PANTHER" id="PTHR43392">
    <property type="entry name" value="AAA-TYPE ATPASE FAMILY PROTEIN / ANKYRIN REPEAT FAMILY PROTEIN"/>
    <property type="match status" value="1"/>
</dbReference>
<feature type="region of interest" description="Disordered" evidence="4">
    <location>
        <begin position="791"/>
        <end position="814"/>
    </location>
</feature>
<dbReference type="InterPro" id="IPR000641">
    <property type="entry name" value="CbxX/CfxQ"/>
</dbReference>
<dbReference type="InterPro" id="IPR050773">
    <property type="entry name" value="CbxX/CfxQ_RuBisCO_ESX"/>
</dbReference>
<gene>
    <name evidence="6" type="ORF">AAF712_003520</name>
</gene>
<keyword evidence="7" id="KW-1185">Reference proteome</keyword>
<sequence>MASSNSSRDLLKATRRRTPGYTNGHAVQATVAIEIEDEEKGAAQGTIAMDEGPGSEASSMEEFTQICSGVIPISRKNSSKFLESIVTHPNPSSCLKLVTSAPGIVALKRAMNLDYTQLFYEGLCRRVVEFFRHNSSGEVTQNFVEALIDPPLFFASLSSALWRWNLTENTQESIAWLFLQYHSHPAGFNAAKPPATRLYKGSFVVELLLKSPRNEIREIGEKLEQMLPEQPDAATQEHDNDYPSEEWRNIAVYPTPDELQTKATPHFPVMTAFDEEKKPDEDGRVEDRYLETLFRLYREEAVNGIKIDLDMITVVPDPTRSSEVELADIVFPGDDTQAGDITGDAVQQASTPANDQNQITANGGADTTVGLGQTGSGDWEAVEPPNQQRPISPVSSVSSVSVVNNDPGDGIGRRWALGFRCVNDLWLFTRPAFISPPSTPSLGGPLLVQDVNVDVNGAVSQKLTPAQRRNTAATVWWYDGMPFYLLGSVQQKDEKEIASEEKGENEAKEELLALCTYVRDPQRLAQNPPMIVVQIQGSEEVVSSVLRRISQRKSESGNRMKLRLLSSAPETLNFDLQSDALETVQNMTSVPFKEELLLWRRPSPSLDGDAPVEAGTREPESIPEDFLRLLKANPDRDLNQLLGILKQPALNNDQAEALEGALRQRVSLIQGVTSTGKSTLAALLIKIFHLYTPDQRILLLGNGTTKLRTIYKDLTSQMWVPRDDVMSVGHIAADMTNLQRNKGRDLRVASSNEDKEKGQEPTLEANLQELIDAAKGLEVEMKDVFRDYHGRVEDKERKEENEKQADEADNTPDSEAKAILQYLATHDSEATYHEALRVPNDPPESVSDVYLLERWREGKDAGVLCSAESINAASSIWEMSDAARGEAVERWQSAMAIEQKPEQDAIQKTPNAPSFPTSPPSSVSFMTQDNTLEDAVSRLFDLGHQYNVYQSIISAREKDVDFHTLKSKQIVVGTLNYLSQIREVLTESELPEVVIVMDADEMFECEVLSALGPKTKHLIMFGKMPSQRPSLTTPRLSAGSKKGHNLDISVFERLIRKGYPCHILDTVYPYVVAPPPPPVDTLSRWGAPTYMPPPPGADSWGVQQPIKLRSSRSRRRYANSIGTGTPPVQSRPTSPAPVDPSLEAERVIPRKIGASEKEWNLRKESGGVSNQHVDAIMSMLGLEEVKKKVLDIMDIVELMKKQKRSMKGVTFNAVLFGNSGTGMLAFADYYFKFLQSIGIISGNGPVYNNLNVTEAENILSYVRRMQTSGGGIHVVDAHKPGKYSWSTWLSSTNIDGVTPDLLVQQMALSAGVHAFLFSGPKEKMETWLASNPVLDEALAHRFYFPDLEVDEMLQVFEMRLWELFKGEMKVEGGVDGPYVRLAVEGLAVRRDAEGFANELEVHSLVDDVLLRQAKRLAKRDKEVEEEAGEAEQHHMLITKEDLLVHSTDTPIEESESYKELNDLVGLEAVKATVKSLIKLVQVNNQRRLQGKKPVRIPLNRVFLGPSGTGKTTVAKIFAKLLNRLGLLSTGEVVVRNANDFIGQYIGQSEAFTKSILAGAKGKVLIIDEAHTLSPTSGSCGGDVFKEDVINSLVSGIQNIPGDDQCVLLLGYEDEMFEMFQSCNPGLERRFRLSDAFYFADFSVDELVQIFDAKLKKEDLSATPAARRVAAEMLDRARYRPHFGNGGAVDNMIANAKENYYGRFEAENFPDDILFEPQDFDPDYDRGGRGPERLKALFEQMVGREDIMAKFEEYQIVSRTMRDCGKDVKKVIPMNFIFKGPPGTGKTTIARKMGHIYYDMGLLSSPDVIECSATDMIGSYLGQTGPKTQQLFKKALGKVLFIDEAYRLSHGEYAQEAIGELVTLLTQKAYHMKMVVVLAGYDREMDQLLLSNRGLASRFPEEIVFENVEPGDCLEILRRELQRNGVRMRCLEDKGREYKKMMDVIKRMSGTPAWGNARDMMSLSVHLVREAHKVRGLPGANGGVFEVSAKVALKHLIAMRDEQQERASAHPQYPGSSQGEGEKFNPSAVLEQLNVARWRAVRQQLSGVNSSYSRTQFYDTSMPGP</sequence>
<feature type="compositionally biased region" description="Low complexity" evidence="4">
    <location>
        <begin position="910"/>
        <end position="924"/>
    </location>
</feature>
<dbReference type="Proteomes" id="UP001437256">
    <property type="component" value="Unassembled WGS sequence"/>
</dbReference>
<dbReference type="PRINTS" id="PR00819">
    <property type="entry name" value="CBXCFQXSUPER"/>
</dbReference>
<dbReference type="Gene3D" id="1.10.8.60">
    <property type="match status" value="1"/>
</dbReference>
<feature type="compositionally biased region" description="Basic and acidic residues" evidence="4">
    <location>
        <begin position="791"/>
        <end position="806"/>
    </location>
</feature>
<evidence type="ECO:0000313" key="6">
    <source>
        <dbReference type="EMBL" id="KAL0069485.1"/>
    </source>
</evidence>
<evidence type="ECO:0000256" key="4">
    <source>
        <dbReference type="SAM" id="MobiDB-lite"/>
    </source>
</evidence>
<feature type="domain" description="AAA+ ATPase" evidence="5">
    <location>
        <begin position="1497"/>
        <end position="1642"/>
    </location>
</feature>
<comment type="caution">
    <text evidence="6">The sequence shown here is derived from an EMBL/GenBank/DDBJ whole genome shotgun (WGS) entry which is preliminary data.</text>
</comment>